<evidence type="ECO:0000256" key="14">
    <source>
        <dbReference type="ARBA" id="ARBA00022989"/>
    </source>
</evidence>
<dbReference type="PANTHER" id="PTHR48055:SF55">
    <property type="entry name" value="PROTEIN KINASE DOMAIN-CONTAINING PROTEIN"/>
    <property type="match status" value="1"/>
</dbReference>
<evidence type="ECO:0000256" key="12">
    <source>
        <dbReference type="ARBA" id="ARBA00022777"/>
    </source>
</evidence>
<dbReference type="EC" id="2.7.11.1" evidence="2"/>
<dbReference type="SUPFAM" id="SSF56112">
    <property type="entry name" value="Protein kinase-like (PK-like)"/>
    <property type="match status" value="1"/>
</dbReference>
<dbReference type="FunFam" id="1.10.510.10:FF:000358">
    <property type="entry name" value="Putative leucine-rich repeat receptor-like serine/threonine-protein kinase"/>
    <property type="match status" value="1"/>
</dbReference>
<dbReference type="PROSITE" id="PS00108">
    <property type="entry name" value="PROTEIN_KINASE_ST"/>
    <property type="match status" value="1"/>
</dbReference>
<dbReference type="Pfam" id="PF07714">
    <property type="entry name" value="PK_Tyr_Ser-Thr"/>
    <property type="match status" value="1"/>
</dbReference>
<comment type="catalytic activity">
    <reaction evidence="19">
        <text>L-seryl-[protein] + ATP = O-phospho-L-seryl-[protein] + ADP + H(+)</text>
        <dbReference type="Rhea" id="RHEA:17989"/>
        <dbReference type="Rhea" id="RHEA-COMP:9863"/>
        <dbReference type="Rhea" id="RHEA-COMP:11604"/>
        <dbReference type="ChEBI" id="CHEBI:15378"/>
        <dbReference type="ChEBI" id="CHEBI:29999"/>
        <dbReference type="ChEBI" id="CHEBI:30616"/>
        <dbReference type="ChEBI" id="CHEBI:83421"/>
        <dbReference type="ChEBI" id="CHEBI:456216"/>
        <dbReference type="EC" id="2.7.11.1"/>
    </reaction>
</comment>
<evidence type="ECO:0000256" key="5">
    <source>
        <dbReference type="ARBA" id="ARBA00022553"/>
    </source>
</evidence>
<keyword evidence="15" id="KW-0472">Membrane</keyword>
<protein>
    <recommendedName>
        <fullName evidence="2">non-specific serine/threonine protein kinase</fullName>
        <ecNumber evidence="2">2.7.11.1</ecNumber>
    </recommendedName>
</protein>
<keyword evidence="5" id="KW-0597">Phosphoprotein</keyword>
<comment type="catalytic activity">
    <reaction evidence="18">
        <text>L-threonyl-[protein] + ATP = O-phospho-L-threonyl-[protein] + ADP + H(+)</text>
        <dbReference type="Rhea" id="RHEA:46608"/>
        <dbReference type="Rhea" id="RHEA-COMP:11060"/>
        <dbReference type="Rhea" id="RHEA-COMP:11605"/>
        <dbReference type="ChEBI" id="CHEBI:15378"/>
        <dbReference type="ChEBI" id="CHEBI:30013"/>
        <dbReference type="ChEBI" id="CHEBI:30616"/>
        <dbReference type="ChEBI" id="CHEBI:61977"/>
        <dbReference type="ChEBI" id="CHEBI:456216"/>
        <dbReference type="EC" id="2.7.11.1"/>
    </reaction>
</comment>
<evidence type="ECO:0000256" key="3">
    <source>
        <dbReference type="ARBA" id="ARBA00022475"/>
    </source>
</evidence>
<dbReference type="GO" id="GO:0004674">
    <property type="term" value="F:protein serine/threonine kinase activity"/>
    <property type="evidence" value="ECO:0007669"/>
    <property type="project" value="UniProtKB-KW"/>
</dbReference>
<sequence>MKILNLQQKGALKSFMDELKALRNIRHRNLVKILAACSSIDPQGNDFKCLVFKFMSNGNLDQWLHPTNNDICQPSSLDIVQRLNIAMDIASALDYLHNYCEKPIVHCDLKPSNILLDEHMTAHVGDFGLATFLLEDSTQSQAISVCLKGSIGYIPPEYGSGSPVSTSGDVYSYGILLLELFTGKRPTDDIFKDGSNIHRIVTRALTGRVMEIIDPSLLLAEEKHCKDKHESSDIEEKAILYNDMFQSFSSLEECFISVLRIGLSCSNSSPLNRMPMSIVVNKMQEIRDVYLGFKKKN</sequence>
<dbReference type="Proteomes" id="UP001630127">
    <property type="component" value="Unassembled WGS sequence"/>
</dbReference>
<keyword evidence="3" id="KW-1003">Cell membrane</keyword>
<evidence type="ECO:0000256" key="17">
    <source>
        <dbReference type="ARBA" id="ARBA00023180"/>
    </source>
</evidence>
<dbReference type="InterPro" id="IPR011009">
    <property type="entry name" value="Kinase-like_dom_sf"/>
</dbReference>
<dbReference type="InterPro" id="IPR008271">
    <property type="entry name" value="Ser/Thr_kinase_AS"/>
</dbReference>
<accession>A0ABD3AZG5</accession>
<dbReference type="GO" id="GO:0005886">
    <property type="term" value="C:plasma membrane"/>
    <property type="evidence" value="ECO:0007669"/>
    <property type="project" value="UniProtKB-SubCell"/>
</dbReference>
<dbReference type="AlphaFoldDB" id="A0ABD3AZG5"/>
<evidence type="ECO:0000256" key="9">
    <source>
        <dbReference type="ARBA" id="ARBA00022729"/>
    </source>
</evidence>
<keyword evidence="8" id="KW-0812">Transmembrane</keyword>
<evidence type="ECO:0000256" key="11">
    <source>
        <dbReference type="ARBA" id="ARBA00022741"/>
    </source>
</evidence>
<keyword evidence="9" id="KW-0732">Signal</keyword>
<evidence type="ECO:0000256" key="1">
    <source>
        <dbReference type="ARBA" id="ARBA00004162"/>
    </source>
</evidence>
<evidence type="ECO:0000256" key="10">
    <source>
        <dbReference type="ARBA" id="ARBA00022737"/>
    </source>
</evidence>
<dbReference type="Gene3D" id="3.30.200.20">
    <property type="entry name" value="Phosphorylase Kinase, domain 1"/>
    <property type="match status" value="1"/>
</dbReference>
<evidence type="ECO:0000256" key="13">
    <source>
        <dbReference type="ARBA" id="ARBA00022840"/>
    </source>
</evidence>
<dbReference type="InterPro" id="IPR000719">
    <property type="entry name" value="Prot_kinase_dom"/>
</dbReference>
<organism evidence="21 22">
    <name type="scientific">Cinchona calisaya</name>
    <dbReference type="NCBI Taxonomy" id="153742"/>
    <lineage>
        <taxon>Eukaryota</taxon>
        <taxon>Viridiplantae</taxon>
        <taxon>Streptophyta</taxon>
        <taxon>Embryophyta</taxon>
        <taxon>Tracheophyta</taxon>
        <taxon>Spermatophyta</taxon>
        <taxon>Magnoliopsida</taxon>
        <taxon>eudicotyledons</taxon>
        <taxon>Gunneridae</taxon>
        <taxon>Pentapetalae</taxon>
        <taxon>asterids</taxon>
        <taxon>lamiids</taxon>
        <taxon>Gentianales</taxon>
        <taxon>Rubiaceae</taxon>
        <taxon>Cinchonoideae</taxon>
        <taxon>Cinchoneae</taxon>
        <taxon>Cinchona</taxon>
    </lineage>
</organism>
<dbReference type="PROSITE" id="PS50011">
    <property type="entry name" value="PROTEIN_KINASE_DOM"/>
    <property type="match status" value="1"/>
</dbReference>
<keyword evidence="7" id="KW-0808">Transferase</keyword>
<keyword evidence="11" id="KW-0547">Nucleotide-binding</keyword>
<evidence type="ECO:0000313" key="21">
    <source>
        <dbReference type="EMBL" id="KAL3536503.1"/>
    </source>
</evidence>
<keyword evidence="22" id="KW-1185">Reference proteome</keyword>
<evidence type="ECO:0000256" key="2">
    <source>
        <dbReference type="ARBA" id="ARBA00012513"/>
    </source>
</evidence>
<evidence type="ECO:0000256" key="8">
    <source>
        <dbReference type="ARBA" id="ARBA00022692"/>
    </source>
</evidence>
<dbReference type="Gene3D" id="1.10.510.10">
    <property type="entry name" value="Transferase(Phosphotransferase) domain 1"/>
    <property type="match status" value="1"/>
</dbReference>
<keyword evidence="14" id="KW-1133">Transmembrane helix</keyword>
<dbReference type="SMART" id="SM00220">
    <property type="entry name" value="S_TKc"/>
    <property type="match status" value="1"/>
</dbReference>
<keyword evidence="12" id="KW-0418">Kinase</keyword>
<keyword evidence="6" id="KW-0433">Leucine-rich repeat</keyword>
<dbReference type="InterPro" id="IPR051564">
    <property type="entry name" value="LRR_receptor-like_kinase"/>
</dbReference>
<dbReference type="EMBL" id="JBJUIK010000002">
    <property type="protein sequence ID" value="KAL3536503.1"/>
    <property type="molecule type" value="Genomic_DNA"/>
</dbReference>
<evidence type="ECO:0000256" key="19">
    <source>
        <dbReference type="ARBA" id="ARBA00048679"/>
    </source>
</evidence>
<dbReference type="PANTHER" id="PTHR48055">
    <property type="entry name" value="LEUCINE-RICH REPEAT RECEPTOR PROTEIN KINASE EMS1"/>
    <property type="match status" value="1"/>
</dbReference>
<evidence type="ECO:0000259" key="20">
    <source>
        <dbReference type="PROSITE" id="PS50011"/>
    </source>
</evidence>
<dbReference type="InterPro" id="IPR001245">
    <property type="entry name" value="Ser-Thr/Tyr_kinase_cat_dom"/>
</dbReference>
<comment type="subcellular location">
    <subcellularLocation>
        <location evidence="1">Cell membrane</location>
        <topology evidence="1">Single-pass membrane protein</topology>
    </subcellularLocation>
</comment>
<evidence type="ECO:0000256" key="6">
    <source>
        <dbReference type="ARBA" id="ARBA00022614"/>
    </source>
</evidence>
<keyword evidence="13" id="KW-0067">ATP-binding</keyword>
<name>A0ABD3AZG5_9GENT</name>
<evidence type="ECO:0000313" key="22">
    <source>
        <dbReference type="Proteomes" id="UP001630127"/>
    </source>
</evidence>
<evidence type="ECO:0000256" key="15">
    <source>
        <dbReference type="ARBA" id="ARBA00023136"/>
    </source>
</evidence>
<feature type="domain" description="Protein kinase" evidence="20">
    <location>
        <begin position="1"/>
        <end position="291"/>
    </location>
</feature>
<keyword evidence="10" id="KW-0677">Repeat</keyword>
<reference evidence="21 22" key="1">
    <citation type="submission" date="2024-11" db="EMBL/GenBank/DDBJ databases">
        <title>A near-complete genome assembly of Cinchona calisaya.</title>
        <authorList>
            <person name="Lian D.C."/>
            <person name="Zhao X.W."/>
            <person name="Wei L."/>
        </authorList>
    </citation>
    <scope>NUCLEOTIDE SEQUENCE [LARGE SCALE GENOMIC DNA]</scope>
    <source>
        <tissue evidence="21">Nenye</tissue>
    </source>
</reference>
<evidence type="ECO:0000256" key="4">
    <source>
        <dbReference type="ARBA" id="ARBA00022527"/>
    </source>
</evidence>
<dbReference type="GO" id="GO:0005524">
    <property type="term" value="F:ATP binding"/>
    <property type="evidence" value="ECO:0007669"/>
    <property type="project" value="UniProtKB-KW"/>
</dbReference>
<proteinExistence type="predicted"/>
<evidence type="ECO:0000256" key="18">
    <source>
        <dbReference type="ARBA" id="ARBA00047899"/>
    </source>
</evidence>
<evidence type="ECO:0000256" key="7">
    <source>
        <dbReference type="ARBA" id="ARBA00022679"/>
    </source>
</evidence>
<evidence type="ECO:0000256" key="16">
    <source>
        <dbReference type="ARBA" id="ARBA00023170"/>
    </source>
</evidence>
<comment type="caution">
    <text evidence="21">The sequence shown here is derived from an EMBL/GenBank/DDBJ whole genome shotgun (WGS) entry which is preliminary data.</text>
</comment>
<keyword evidence="16" id="KW-0675">Receptor</keyword>
<keyword evidence="17" id="KW-0325">Glycoprotein</keyword>
<keyword evidence="4" id="KW-0723">Serine/threonine-protein kinase</keyword>
<gene>
    <name evidence="21" type="ORF">ACH5RR_004964</name>
</gene>